<name>A0A6V7XYN6_MELEN</name>
<organism evidence="1 2">
    <name type="scientific">Meloidogyne enterolobii</name>
    <name type="common">Root-knot nematode worm</name>
    <name type="synonym">Meloidogyne mayaguensis</name>
    <dbReference type="NCBI Taxonomy" id="390850"/>
    <lineage>
        <taxon>Eukaryota</taxon>
        <taxon>Metazoa</taxon>
        <taxon>Ecdysozoa</taxon>
        <taxon>Nematoda</taxon>
        <taxon>Chromadorea</taxon>
        <taxon>Rhabditida</taxon>
        <taxon>Tylenchina</taxon>
        <taxon>Tylenchomorpha</taxon>
        <taxon>Tylenchoidea</taxon>
        <taxon>Meloidogynidae</taxon>
        <taxon>Meloidogyninae</taxon>
        <taxon>Meloidogyne</taxon>
    </lineage>
</organism>
<reference evidence="1 2" key="1">
    <citation type="submission" date="2020-08" db="EMBL/GenBank/DDBJ databases">
        <authorList>
            <person name="Koutsovoulos G."/>
            <person name="Danchin GJ E."/>
        </authorList>
    </citation>
    <scope>NUCLEOTIDE SEQUENCE [LARGE SCALE GENOMIC DNA]</scope>
</reference>
<dbReference type="OrthoDB" id="5905749at2759"/>
<gene>
    <name evidence="1" type="ORF">MENT_LOCUS58167</name>
</gene>
<proteinExistence type="predicted"/>
<protein>
    <submittedName>
        <fullName evidence="1">Uncharacterized protein</fullName>
    </submittedName>
</protein>
<evidence type="ECO:0000313" key="1">
    <source>
        <dbReference type="EMBL" id="CAD2204424.1"/>
    </source>
</evidence>
<evidence type="ECO:0000313" key="2">
    <source>
        <dbReference type="Proteomes" id="UP000580250"/>
    </source>
</evidence>
<comment type="caution">
    <text evidence="1">The sequence shown here is derived from an EMBL/GenBank/DDBJ whole genome shotgun (WGS) entry which is preliminary data.</text>
</comment>
<accession>A0A6V7XYN6</accession>
<dbReference type="Proteomes" id="UP000580250">
    <property type="component" value="Unassembled WGS sequence"/>
</dbReference>
<dbReference type="EMBL" id="CAJEWN010002592">
    <property type="protein sequence ID" value="CAD2204424.1"/>
    <property type="molecule type" value="Genomic_DNA"/>
</dbReference>
<dbReference type="AlphaFoldDB" id="A0A6V7XYN6"/>
<sequence length="126" mass="13781">MSIKLKLEAFVKEKIQPRIEKTMTVTPANYSINPSQTATSTTTLNIPLSSSKMSTTIFQPVNPQQLSQYCLRPSNNTPTPPPVTNQKQVVSTSSRSVVVFFNCCTASNIGSCRTYCLTTKTNGSLN</sequence>